<dbReference type="InterPro" id="IPR019826">
    <property type="entry name" value="Carboxylesterase_B_AS"/>
</dbReference>
<dbReference type="PANTHER" id="PTHR11559">
    <property type="entry name" value="CARBOXYLESTERASE"/>
    <property type="match status" value="1"/>
</dbReference>
<name>A0AAD7JX59_9AGAR</name>
<evidence type="ECO:0000313" key="5">
    <source>
        <dbReference type="EMBL" id="KAJ7773749.1"/>
    </source>
</evidence>
<comment type="similarity">
    <text evidence="1 3">Belongs to the type-B carboxylesterase/lipase family.</text>
</comment>
<feature type="non-terminal residue" evidence="5">
    <location>
        <position position="555"/>
    </location>
</feature>
<dbReference type="Proteomes" id="UP001215280">
    <property type="component" value="Unassembled WGS sequence"/>
</dbReference>
<dbReference type="GO" id="GO:0016787">
    <property type="term" value="F:hydrolase activity"/>
    <property type="evidence" value="ECO:0007669"/>
    <property type="project" value="UniProtKB-KW"/>
</dbReference>
<dbReference type="PROSITE" id="PS00941">
    <property type="entry name" value="CARBOXYLESTERASE_B_2"/>
    <property type="match status" value="1"/>
</dbReference>
<reference evidence="5" key="1">
    <citation type="submission" date="2023-03" db="EMBL/GenBank/DDBJ databases">
        <title>Massive genome expansion in bonnet fungi (Mycena s.s.) driven by repeated elements and novel gene families across ecological guilds.</title>
        <authorList>
            <consortium name="Lawrence Berkeley National Laboratory"/>
            <person name="Harder C.B."/>
            <person name="Miyauchi S."/>
            <person name="Viragh M."/>
            <person name="Kuo A."/>
            <person name="Thoen E."/>
            <person name="Andreopoulos B."/>
            <person name="Lu D."/>
            <person name="Skrede I."/>
            <person name="Drula E."/>
            <person name="Henrissat B."/>
            <person name="Morin E."/>
            <person name="Kohler A."/>
            <person name="Barry K."/>
            <person name="LaButti K."/>
            <person name="Morin E."/>
            <person name="Salamov A."/>
            <person name="Lipzen A."/>
            <person name="Mereny Z."/>
            <person name="Hegedus B."/>
            <person name="Baldrian P."/>
            <person name="Stursova M."/>
            <person name="Weitz H."/>
            <person name="Taylor A."/>
            <person name="Grigoriev I.V."/>
            <person name="Nagy L.G."/>
            <person name="Martin F."/>
            <person name="Kauserud H."/>
        </authorList>
    </citation>
    <scope>NUCLEOTIDE SEQUENCE</scope>
    <source>
        <strain evidence="5">CBHHK188m</strain>
    </source>
</reference>
<accession>A0AAD7JX59</accession>
<protein>
    <recommendedName>
        <fullName evidence="3">Carboxylic ester hydrolase</fullName>
        <ecNumber evidence="3">3.1.1.-</ecNumber>
    </recommendedName>
</protein>
<dbReference type="InterPro" id="IPR019819">
    <property type="entry name" value="Carboxylesterase_B_CS"/>
</dbReference>
<keyword evidence="3" id="KW-0732">Signal</keyword>
<dbReference type="InterPro" id="IPR029058">
    <property type="entry name" value="AB_hydrolase_fold"/>
</dbReference>
<dbReference type="Gene3D" id="3.40.50.1820">
    <property type="entry name" value="alpha/beta hydrolase"/>
    <property type="match status" value="1"/>
</dbReference>
<evidence type="ECO:0000259" key="4">
    <source>
        <dbReference type="Pfam" id="PF00135"/>
    </source>
</evidence>
<dbReference type="AlphaFoldDB" id="A0AAD7JX59"/>
<dbReference type="Pfam" id="PF00135">
    <property type="entry name" value="COesterase"/>
    <property type="match status" value="1"/>
</dbReference>
<dbReference type="EMBL" id="JARJLG010000017">
    <property type="protein sequence ID" value="KAJ7773749.1"/>
    <property type="molecule type" value="Genomic_DNA"/>
</dbReference>
<organism evidence="5 6">
    <name type="scientific">Mycena maculata</name>
    <dbReference type="NCBI Taxonomy" id="230809"/>
    <lineage>
        <taxon>Eukaryota</taxon>
        <taxon>Fungi</taxon>
        <taxon>Dikarya</taxon>
        <taxon>Basidiomycota</taxon>
        <taxon>Agaricomycotina</taxon>
        <taxon>Agaricomycetes</taxon>
        <taxon>Agaricomycetidae</taxon>
        <taxon>Agaricales</taxon>
        <taxon>Marasmiineae</taxon>
        <taxon>Mycenaceae</taxon>
        <taxon>Mycena</taxon>
    </lineage>
</organism>
<dbReference type="SUPFAM" id="SSF53474">
    <property type="entry name" value="alpha/beta-Hydrolases"/>
    <property type="match status" value="1"/>
</dbReference>
<evidence type="ECO:0000313" key="6">
    <source>
        <dbReference type="Proteomes" id="UP001215280"/>
    </source>
</evidence>
<proteinExistence type="inferred from homology"/>
<evidence type="ECO:0000256" key="1">
    <source>
        <dbReference type="ARBA" id="ARBA00005964"/>
    </source>
</evidence>
<dbReference type="EC" id="3.1.1.-" evidence="3"/>
<dbReference type="PROSITE" id="PS00122">
    <property type="entry name" value="CARBOXYLESTERASE_B_1"/>
    <property type="match status" value="1"/>
</dbReference>
<feature type="chain" id="PRO_5041774782" description="Carboxylic ester hydrolase" evidence="3">
    <location>
        <begin position="20"/>
        <end position="555"/>
    </location>
</feature>
<sequence length="555" mass="60085">MFLLLLALPALSAANLVTAAAPLVKLNYGVFQGVTDGNLSTFLGIPFAQPAYAMRFESPKVPVLAEGLQNATAFGAACPQQAQSSVPLDPFAAAPYPAISEDCLTLNVFKPASLNPQSKLPVFVWIYGGGFEFGNSADTDVRPVVERSIVLDEPIIIVTPNYRLSAFGFLAGKEVGDAGISNLGLRDRETWGFDIGQKFALEWIQAHISAFGGDPERVVIGGPSAGAISVGILLLTNNRFEQSSLFRGAFMLSGSPTTSGSLADGQPDYDGLVEANNCTQANDTLECLRRVPFEDFMATVNHTTNLNSYSSLNNIWRPRVDGDVVLQNPLISVMKGLYAKLPIMTGDSDDEGTVFSLSNTNITTNDEFLGYVHSNYLPGSTAAQIVNISQLYPDDPTQGAPFNTGTANELTPEFKRLAAFQGDYTFIGARRFFLERASTTQDAWSWCAHESEQTPESTPVFGAFHGSDLPIWFLTENATDPRGVDAMVNFINTLDPNRASSPNKMNSAICWPKWNTPSPNGSTSLMLFSDPDLANVASEDFRVDAIQFLYELLLE</sequence>
<keyword evidence="2 3" id="KW-0378">Hydrolase</keyword>
<dbReference type="InterPro" id="IPR050309">
    <property type="entry name" value="Type-B_Carboxylest/Lipase"/>
</dbReference>
<feature type="signal peptide" evidence="3">
    <location>
        <begin position="1"/>
        <end position="19"/>
    </location>
</feature>
<evidence type="ECO:0000256" key="3">
    <source>
        <dbReference type="RuleBase" id="RU361235"/>
    </source>
</evidence>
<comment type="caution">
    <text evidence="5">The sequence shown here is derived from an EMBL/GenBank/DDBJ whole genome shotgun (WGS) entry which is preliminary data.</text>
</comment>
<feature type="domain" description="Carboxylesterase type B" evidence="4">
    <location>
        <begin position="21"/>
        <end position="514"/>
    </location>
</feature>
<gene>
    <name evidence="5" type="ORF">DFH07DRAFT_913071</name>
</gene>
<dbReference type="InterPro" id="IPR002018">
    <property type="entry name" value="CarbesteraseB"/>
</dbReference>
<evidence type="ECO:0000256" key="2">
    <source>
        <dbReference type="ARBA" id="ARBA00022801"/>
    </source>
</evidence>
<keyword evidence="6" id="KW-1185">Reference proteome</keyword>